<reference evidence="1 2" key="1">
    <citation type="journal article" date="2021" name="BMC Genomics">
        <title>Datura genome reveals duplications of psychoactive alkaloid biosynthetic genes and high mutation rate following tissue culture.</title>
        <authorList>
            <person name="Rajewski A."/>
            <person name="Carter-House D."/>
            <person name="Stajich J."/>
            <person name="Litt A."/>
        </authorList>
    </citation>
    <scope>NUCLEOTIDE SEQUENCE [LARGE SCALE GENOMIC DNA]</scope>
    <source>
        <strain evidence="1">AR-01</strain>
    </source>
</reference>
<protein>
    <submittedName>
        <fullName evidence="1">Uncharacterized protein</fullName>
    </submittedName>
</protein>
<feature type="non-terminal residue" evidence="1">
    <location>
        <position position="60"/>
    </location>
</feature>
<evidence type="ECO:0000313" key="1">
    <source>
        <dbReference type="EMBL" id="MCD9561428.1"/>
    </source>
</evidence>
<dbReference type="Proteomes" id="UP000823775">
    <property type="component" value="Unassembled WGS sequence"/>
</dbReference>
<sequence>MKAAALSYTVCQRPLAHNHDIFMCRVCGELRSCSEVDDIVKEVAAEPDRGFPTRHRRPGS</sequence>
<keyword evidence="2" id="KW-1185">Reference proteome</keyword>
<gene>
    <name evidence="1" type="ORF">HAX54_020534</name>
</gene>
<name>A0ABS8USU5_DATST</name>
<accession>A0ABS8USU5</accession>
<comment type="caution">
    <text evidence="1">The sequence shown here is derived from an EMBL/GenBank/DDBJ whole genome shotgun (WGS) entry which is preliminary data.</text>
</comment>
<dbReference type="EMBL" id="JACEIK010002474">
    <property type="protein sequence ID" value="MCD9561428.1"/>
    <property type="molecule type" value="Genomic_DNA"/>
</dbReference>
<proteinExistence type="predicted"/>
<organism evidence="1 2">
    <name type="scientific">Datura stramonium</name>
    <name type="common">Jimsonweed</name>
    <name type="synonym">Common thornapple</name>
    <dbReference type="NCBI Taxonomy" id="4076"/>
    <lineage>
        <taxon>Eukaryota</taxon>
        <taxon>Viridiplantae</taxon>
        <taxon>Streptophyta</taxon>
        <taxon>Embryophyta</taxon>
        <taxon>Tracheophyta</taxon>
        <taxon>Spermatophyta</taxon>
        <taxon>Magnoliopsida</taxon>
        <taxon>eudicotyledons</taxon>
        <taxon>Gunneridae</taxon>
        <taxon>Pentapetalae</taxon>
        <taxon>asterids</taxon>
        <taxon>lamiids</taxon>
        <taxon>Solanales</taxon>
        <taxon>Solanaceae</taxon>
        <taxon>Solanoideae</taxon>
        <taxon>Datureae</taxon>
        <taxon>Datura</taxon>
    </lineage>
</organism>
<evidence type="ECO:0000313" key="2">
    <source>
        <dbReference type="Proteomes" id="UP000823775"/>
    </source>
</evidence>